<dbReference type="PANTHER" id="PTHR43280:SF32">
    <property type="entry name" value="TRANSCRIPTIONAL REGULATORY PROTEIN"/>
    <property type="match status" value="1"/>
</dbReference>
<protein>
    <submittedName>
        <fullName evidence="5">HTH-type transcriptional activator Btr</fullName>
    </submittedName>
</protein>
<dbReference type="GO" id="GO:0003700">
    <property type="term" value="F:DNA-binding transcription factor activity"/>
    <property type="evidence" value="ECO:0007669"/>
    <property type="project" value="InterPro"/>
</dbReference>
<dbReference type="EMBL" id="FWFS01000005">
    <property type="protein sequence ID" value="SLN39790.1"/>
    <property type="molecule type" value="Genomic_DNA"/>
</dbReference>
<dbReference type="Proteomes" id="UP000193862">
    <property type="component" value="Unassembled WGS sequence"/>
</dbReference>
<proteinExistence type="predicted"/>
<sequence>MARSQPLLPADLPFEAQRAPLNARTTSGTAASTTTPPPAVQAHERLAQEVLAQERLAQEVLAQDHPQAGDYAISALTRMAQGERWRTEAMRSHRTPSLLWFTRGQGRITMSGITRGFGPHNLLFLPPRTMYGFEVTGAIYGSLVHFPDTDRLSLPREPLHLRFRDVGQQTEITSLIDQLSREIDAGHPDRATALFHISGLIGVWLNRQTAGMPDAGLTPDASRKLAAAFTALVEEEFTSGANLTHYAAELGVSTTHLSRACNLACGRPASSLLADRILFEARRLLIDSNLQIKDIASTLGYRSAAYFTRAFQSHTGQSPSAFRKSHPPRQTH</sequence>
<evidence type="ECO:0000259" key="4">
    <source>
        <dbReference type="PROSITE" id="PS01124"/>
    </source>
</evidence>
<dbReference type="PANTHER" id="PTHR43280">
    <property type="entry name" value="ARAC-FAMILY TRANSCRIPTIONAL REGULATOR"/>
    <property type="match status" value="1"/>
</dbReference>
<keyword evidence="1" id="KW-0805">Transcription regulation</keyword>
<name>A0A1Y5SGB6_9RHOB</name>
<dbReference type="RefSeq" id="WP_234990411.1">
    <property type="nucleotide sequence ID" value="NZ_FWFS01000005.1"/>
</dbReference>
<gene>
    <name evidence="5" type="primary">btr_1</name>
    <name evidence="5" type="ORF">AQS8620_01489</name>
</gene>
<evidence type="ECO:0000256" key="1">
    <source>
        <dbReference type="ARBA" id="ARBA00023015"/>
    </source>
</evidence>
<evidence type="ECO:0000313" key="6">
    <source>
        <dbReference type="Proteomes" id="UP000193862"/>
    </source>
</evidence>
<evidence type="ECO:0000313" key="5">
    <source>
        <dbReference type="EMBL" id="SLN39790.1"/>
    </source>
</evidence>
<dbReference type="SUPFAM" id="SSF51215">
    <property type="entry name" value="Regulatory protein AraC"/>
    <property type="match status" value="1"/>
</dbReference>
<dbReference type="InterPro" id="IPR018060">
    <property type="entry name" value="HTH_AraC"/>
</dbReference>
<dbReference type="Gene3D" id="1.10.10.60">
    <property type="entry name" value="Homeodomain-like"/>
    <property type="match status" value="1"/>
</dbReference>
<dbReference type="InterPro" id="IPR037923">
    <property type="entry name" value="HTH-like"/>
</dbReference>
<keyword evidence="3" id="KW-0804">Transcription</keyword>
<dbReference type="GO" id="GO:0043565">
    <property type="term" value="F:sequence-specific DNA binding"/>
    <property type="evidence" value="ECO:0007669"/>
    <property type="project" value="InterPro"/>
</dbReference>
<reference evidence="5 6" key="1">
    <citation type="submission" date="2017-03" db="EMBL/GenBank/DDBJ databases">
        <authorList>
            <person name="Afonso C.L."/>
            <person name="Miller P.J."/>
            <person name="Scott M.A."/>
            <person name="Spackman E."/>
            <person name="Goraichik I."/>
            <person name="Dimitrov K.M."/>
            <person name="Suarez D.L."/>
            <person name="Swayne D.E."/>
        </authorList>
    </citation>
    <scope>NUCLEOTIDE SEQUENCE [LARGE SCALE GENOMIC DNA]</scope>
    <source>
        <strain evidence="5 6">CECT 8620</strain>
    </source>
</reference>
<keyword evidence="6" id="KW-1185">Reference proteome</keyword>
<organism evidence="5 6">
    <name type="scientific">Aquimixticola soesokkakensis</name>
    <dbReference type="NCBI Taxonomy" id="1519096"/>
    <lineage>
        <taxon>Bacteria</taxon>
        <taxon>Pseudomonadati</taxon>
        <taxon>Pseudomonadota</taxon>
        <taxon>Alphaproteobacteria</taxon>
        <taxon>Rhodobacterales</taxon>
        <taxon>Paracoccaceae</taxon>
        <taxon>Aquimixticola</taxon>
    </lineage>
</organism>
<dbReference type="InterPro" id="IPR020449">
    <property type="entry name" value="Tscrpt_reg_AraC-type_HTH"/>
</dbReference>
<dbReference type="PROSITE" id="PS01124">
    <property type="entry name" value="HTH_ARAC_FAMILY_2"/>
    <property type="match status" value="1"/>
</dbReference>
<accession>A0A1Y5SGB6</accession>
<dbReference type="AlphaFoldDB" id="A0A1Y5SGB6"/>
<dbReference type="PRINTS" id="PR00032">
    <property type="entry name" value="HTHARAC"/>
</dbReference>
<evidence type="ECO:0000256" key="2">
    <source>
        <dbReference type="ARBA" id="ARBA00023125"/>
    </source>
</evidence>
<dbReference type="SUPFAM" id="SSF46689">
    <property type="entry name" value="Homeodomain-like"/>
    <property type="match status" value="1"/>
</dbReference>
<dbReference type="InterPro" id="IPR009057">
    <property type="entry name" value="Homeodomain-like_sf"/>
</dbReference>
<evidence type="ECO:0000256" key="3">
    <source>
        <dbReference type="ARBA" id="ARBA00023163"/>
    </source>
</evidence>
<dbReference type="SMART" id="SM00342">
    <property type="entry name" value="HTH_ARAC"/>
    <property type="match status" value="1"/>
</dbReference>
<feature type="domain" description="HTH araC/xylS-type" evidence="4">
    <location>
        <begin position="227"/>
        <end position="325"/>
    </location>
</feature>
<keyword evidence="2" id="KW-0238">DNA-binding</keyword>
<dbReference type="Pfam" id="PF12833">
    <property type="entry name" value="HTH_18"/>
    <property type="match status" value="1"/>
</dbReference>